<reference evidence="1 2" key="1">
    <citation type="journal article" date="2022" name="Plant J.">
        <title>Chromosome-level genome of Camellia lanceoleosa provides a valuable resource for understanding genome evolution and self-incompatibility.</title>
        <authorList>
            <person name="Gong W."/>
            <person name="Xiao S."/>
            <person name="Wang L."/>
            <person name="Liao Z."/>
            <person name="Chang Y."/>
            <person name="Mo W."/>
            <person name="Hu G."/>
            <person name="Li W."/>
            <person name="Zhao G."/>
            <person name="Zhu H."/>
            <person name="Hu X."/>
            <person name="Ji K."/>
            <person name="Xiang X."/>
            <person name="Song Q."/>
            <person name="Yuan D."/>
            <person name="Jin S."/>
            <person name="Zhang L."/>
        </authorList>
    </citation>
    <scope>NUCLEOTIDE SEQUENCE [LARGE SCALE GENOMIC DNA]</scope>
    <source>
        <strain evidence="1">SQ_2022a</strain>
    </source>
</reference>
<name>A0ACC0I7E3_9ERIC</name>
<proteinExistence type="predicted"/>
<organism evidence="1 2">
    <name type="scientific">Camellia lanceoleosa</name>
    <dbReference type="NCBI Taxonomy" id="1840588"/>
    <lineage>
        <taxon>Eukaryota</taxon>
        <taxon>Viridiplantae</taxon>
        <taxon>Streptophyta</taxon>
        <taxon>Embryophyta</taxon>
        <taxon>Tracheophyta</taxon>
        <taxon>Spermatophyta</taxon>
        <taxon>Magnoliopsida</taxon>
        <taxon>eudicotyledons</taxon>
        <taxon>Gunneridae</taxon>
        <taxon>Pentapetalae</taxon>
        <taxon>asterids</taxon>
        <taxon>Ericales</taxon>
        <taxon>Theaceae</taxon>
        <taxon>Camellia</taxon>
    </lineage>
</organism>
<comment type="caution">
    <text evidence="1">The sequence shown here is derived from an EMBL/GenBank/DDBJ whole genome shotgun (WGS) entry which is preliminary data.</text>
</comment>
<dbReference type="Proteomes" id="UP001060215">
    <property type="component" value="Chromosome 6"/>
</dbReference>
<keyword evidence="2" id="KW-1185">Reference proteome</keyword>
<dbReference type="EMBL" id="CM045763">
    <property type="protein sequence ID" value="KAI8021498.1"/>
    <property type="molecule type" value="Genomic_DNA"/>
</dbReference>
<evidence type="ECO:0000313" key="2">
    <source>
        <dbReference type="Proteomes" id="UP001060215"/>
    </source>
</evidence>
<accession>A0ACC0I7E3</accession>
<sequence length="277" mass="30770">MRLSVLHMLGIGVVHTSPGLGNNVLPVFPKGDMLNAHPRPPASKKTSGKRLEKSLNQFYLLGEVGENVELDLTDLANQESELDGLSSSLLPNNAYEEIASLHALKMNKVGRHSLFLWFMGTINVADRRLCSEMRYLSSIISDQPWIQMGDFNVVRKASERSGDFDAAAAAEFNQCLYDIEMDELVAKAFWFTWTNRRGAVGQKISRMDRAVVNSSWLNFFPKSLVILHAPGISDHCSVLVDVQIETYCKKPSKFFNFWMAGSCFGTGGCSLCLVLLG</sequence>
<evidence type="ECO:0000313" key="1">
    <source>
        <dbReference type="EMBL" id="KAI8021498.1"/>
    </source>
</evidence>
<gene>
    <name evidence="1" type="ORF">LOK49_LG03G02033</name>
</gene>
<protein>
    <submittedName>
        <fullName evidence="1">Uncharacterized protein</fullName>
    </submittedName>
</protein>